<dbReference type="Proteomes" id="UP000002852">
    <property type="component" value="Unassembled WGS sequence"/>
</dbReference>
<dbReference type="CDD" id="cd01671">
    <property type="entry name" value="CARD"/>
    <property type="match status" value="1"/>
</dbReference>
<accession>A0A3B5R2D2</accession>
<reference evidence="2" key="4">
    <citation type="submission" date="2025-09" db="UniProtKB">
        <authorList>
            <consortium name="Ensembl"/>
        </authorList>
    </citation>
    <scope>IDENTIFICATION</scope>
    <source>
        <strain evidence="2">JP 163 A</strain>
    </source>
</reference>
<reference evidence="2" key="3">
    <citation type="submission" date="2025-08" db="UniProtKB">
        <authorList>
            <consortium name="Ensembl"/>
        </authorList>
    </citation>
    <scope>IDENTIFICATION</scope>
    <source>
        <strain evidence="2">JP 163 A</strain>
    </source>
</reference>
<dbReference type="InterPro" id="IPR011029">
    <property type="entry name" value="DEATH-like_dom_sf"/>
</dbReference>
<dbReference type="Ensembl" id="ENSXMAT00000033091.1">
    <property type="protein sequence ID" value="ENSXMAP00000037487.1"/>
    <property type="gene ID" value="ENSXMAG00000029630.1"/>
</dbReference>
<dbReference type="OMA" id="HCCIAAR"/>
<dbReference type="GeneTree" id="ENSGT00940000177805"/>
<organism evidence="2 3">
    <name type="scientific">Xiphophorus maculatus</name>
    <name type="common">Southern platyfish</name>
    <name type="synonym">Platypoecilus maculatus</name>
    <dbReference type="NCBI Taxonomy" id="8083"/>
    <lineage>
        <taxon>Eukaryota</taxon>
        <taxon>Metazoa</taxon>
        <taxon>Chordata</taxon>
        <taxon>Craniata</taxon>
        <taxon>Vertebrata</taxon>
        <taxon>Euteleostomi</taxon>
        <taxon>Actinopterygii</taxon>
        <taxon>Neopterygii</taxon>
        <taxon>Teleostei</taxon>
        <taxon>Neoteleostei</taxon>
        <taxon>Acanthomorphata</taxon>
        <taxon>Ovalentaria</taxon>
        <taxon>Atherinomorphae</taxon>
        <taxon>Cyprinodontiformes</taxon>
        <taxon>Poeciliidae</taxon>
        <taxon>Poeciliinae</taxon>
        <taxon>Xiphophorus</taxon>
    </lineage>
</organism>
<evidence type="ECO:0000313" key="3">
    <source>
        <dbReference type="Proteomes" id="UP000002852"/>
    </source>
</evidence>
<dbReference type="InterPro" id="IPR001315">
    <property type="entry name" value="CARD"/>
</dbReference>
<feature type="domain" description="CARD" evidence="1">
    <location>
        <begin position="11"/>
        <end position="79"/>
    </location>
</feature>
<dbReference type="Gene3D" id="1.10.533.10">
    <property type="entry name" value="Death Domain, Fas"/>
    <property type="match status" value="1"/>
</dbReference>
<dbReference type="AlphaFoldDB" id="A0A3B5R2D2"/>
<proteinExistence type="predicted"/>
<dbReference type="SUPFAM" id="SSF47986">
    <property type="entry name" value="DEATH domain"/>
    <property type="match status" value="1"/>
</dbReference>
<evidence type="ECO:0000313" key="2">
    <source>
        <dbReference type="Ensembl" id="ENSXMAP00000037487.1"/>
    </source>
</evidence>
<dbReference type="InParanoid" id="A0A3B5R2D2"/>
<reference evidence="3" key="2">
    <citation type="journal article" date="2013" name="Nat. Genet.">
        <title>The genome of the platyfish, Xiphophorus maculatus, provides insights into evolutionary adaptation and several complex traits.</title>
        <authorList>
            <person name="Schartl M."/>
            <person name="Walter R.B."/>
            <person name="Shen Y."/>
            <person name="Garcia T."/>
            <person name="Catchen J."/>
            <person name="Amores A."/>
            <person name="Braasch I."/>
            <person name="Chalopin D."/>
            <person name="Volff J.N."/>
            <person name="Lesch K.P."/>
            <person name="Bisazza A."/>
            <person name="Minx P."/>
            <person name="Hillier L."/>
            <person name="Wilson R.K."/>
            <person name="Fuerstenberg S."/>
            <person name="Boore J."/>
            <person name="Searle S."/>
            <person name="Postlethwait J.H."/>
            <person name="Warren W.C."/>
        </authorList>
    </citation>
    <scope>NUCLEOTIDE SEQUENCE [LARGE SCALE GENOMIC DNA]</scope>
    <source>
        <strain evidence="3">JP 163 A</strain>
    </source>
</reference>
<name>A0A3B5R2D2_XIPMA</name>
<dbReference type="GO" id="GO:0042981">
    <property type="term" value="P:regulation of apoptotic process"/>
    <property type="evidence" value="ECO:0007669"/>
    <property type="project" value="InterPro"/>
</dbReference>
<dbReference type="PROSITE" id="PS50209">
    <property type="entry name" value="CARD"/>
    <property type="match status" value="1"/>
</dbReference>
<evidence type="ECO:0000259" key="1">
    <source>
        <dbReference type="PROSITE" id="PS50209"/>
    </source>
</evidence>
<protein>
    <recommendedName>
        <fullName evidence="1">CARD domain-containing protein</fullName>
    </recommendedName>
</protein>
<reference evidence="3" key="1">
    <citation type="submission" date="2012-01" db="EMBL/GenBank/DDBJ databases">
        <authorList>
            <person name="Walter R."/>
            <person name="Schartl M."/>
            <person name="Warren W."/>
        </authorList>
    </citation>
    <scope>NUCLEOTIDE SEQUENCE [LARGE SCALE GENOMIC DNA]</scope>
    <source>
        <strain evidence="3">JP 163 A</strain>
    </source>
</reference>
<dbReference type="STRING" id="8083.ENSXMAP00000037487"/>
<keyword evidence="3" id="KW-1185">Reference proteome</keyword>
<sequence length="134" mass="15231">MSIDIHFSNIKKKVKLIECLMTDHCYVLQLVHQKSIVSLRQYQNLKSSSSPQETITGLLDLVLGKGPKKCGDFLQLLKDPEVLDTFPWYHCCIAARRSWVRFPARVFLHGVCMFSLCMRGFSLGTPASSHCLKT</sequence>